<comment type="caution">
    <text evidence="1">The sequence shown here is derived from an EMBL/GenBank/DDBJ whole genome shotgun (WGS) entry which is preliminary data.</text>
</comment>
<organism evidence="1 2">
    <name type="scientific">Hemibagrus guttatus</name>
    <dbReference type="NCBI Taxonomy" id="175788"/>
    <lineage>
        <taxon>Eukaryota</taxon>
        <taxon>Metazoa</taxon>
        <taxon>Chordata</taxon>
        <taxon>Craniata</taxon>
        <taxon>Vertebrata</taxon>
        <taxon>Euteleostomi</taxon>
        <taxon>Actinopterygii</taxon>
        <taxon>Neopterygii</taxon>
        <taxon>Teleostei</taxon>
        <taxon>Ostariophysi</taxon>
        <taxon>Siluriformes</taxon>
        <taxon>Bagridae</taxon>
        <taxon>Hemibagrus</taxon>
    </lineage>
</organism>
<dbReference type="SUPFAM" id="SSF47266">
    <property type="entry name" value="4-helical cytokines"/>
    <property type="match status" value="1"/>
</dbReference>
<gene>
    <name evidence="1" type="ORF">QTP70_032109</name>
</gene>
<proteinExistence type="predicted"/>
<name>A0AAE0QP85_9TELE</name>
<sequence length="59" mass="6682">MKLARNLGKPSIMNNLNNCTAEDIKKAECNSCESYPKVSSKEFLMNLQSRLQKAFSRLS</sequence>
<keyword evidence="2" id="KW-1185">Reference proteome</keyword>
<dbReference type="Proteomes" id="UP001274896">
    <property type="component" value="Unassembled WGS sequence"/>
</dbReference>
<protein>
    <submittedName>
        <fullName evidence="1">Uncharacterized protein</fullName>
    </submittedName>
</protein>
<accession>A0AAE0QP85</accession>
<evidence type="ECO:0000313" key="2">
    <source>
        <dbReference type="Proteomes" id="UP001274896"/>
    </source>
</evidence>
<dbReference type="AlphaFoldDB" id="A0AAE0QP85"/>
<dbReference type="Gene3D" id="1.20.1250.70">
    <property type="entry name" value="Interleukin-15/Interleukin-21"/>
    <property type="match status" value="1"/>
</dbReference>
<dbReference type="InterPro" id="IPR009079">
    <property type="entry name" value="4_helix_cytokine-like_core"/>
</dbReference>
<reference evidence="1" key="1">
    <citation type="submission" date="2023-06" db="EMBL/GenBank/DDBJ databases">
        <title>Male Hemibagrus guttatus genome.</title>
        <authorList>
            <person name="Bian C."/>
        </authorList>
    </citation>
    <scope>NUCLEOTIDE SEQUENCE</scope>
    <source>
        <strain evidence="1">Male_cb2023</strain>
        <tissue evidence="1">Muscle</tissue>
    </source>
</reference>
<dbReference type="EMBL" id="JAUCMX010000013">
    <property type="protein sequence ID" value="KAK3526741.1"/>
    <property type="molecule type" value="Genomic_DNA"/>
</dbReference>
<evidence type="ECO:0000313" key="1">
    <source>
        <dbReference type="EMBL" id="KAK3526741.1"/>
    </source>
</evidence>